<protein>
    <submittedName>
        <fullName evidence="1">Uncharacterized protein</fullName>
    </submittedName>
</protein>
<reference evidence="1 2" key="1">
    <citation type="submission" date="2019-10" db="EMBL/GenBank/DDBJ databases">
        <title>K. pneumoniae NDM1+ phage KL.</title>
        <authorList>
            <person name="Battacharjee A.S."/>
            <person name="Islam M.I."/>
        </authorList>
    </citation>
    <scope>NUCLEOTIDE SEQUENCE [LARGE SCALE GENOMIC DNA]</scope>
</reference>
<evidence type="ECO:0000313" key="2">
    <source>
        <dbReference type="Proteomes" id="UP000326703"/>
    </source>
</evidence>
<dbReference type="EMBL" id="MN379832">
    <property type="protein sequence ID" value="QFQ33334.1"/>
    <property type="molecule type" value="Genomic_DNA"/>
</dbReference>
<evidence type="ECO:0000313" key="1">
    <source>
        <dbReference type="EMBL" id="QFQ33334.1"/>
    </source>
</evidence>
<gene>
    <name evidence="1" type="ORF">KL_27</name>
</gene>
<accession>A0A5P8FSV1</accession>
<dbReference type="Proteomes" id="UP000326703">
    <property type="component" value="Segment"/>
</dbReference>
<name>A0A5P8FSV1_9CAUD</name>
<organism evidence="1 2">
    <name type="scientific">Klebsiella phage KL</name>
    <dbReference type="NCBI Taxonomy" id="2608376"/>
    <lineage>
        <taxon>Viruses</taxon>
        <taxon>Duplodnaviria</taxon>
        <taxon>Heunggongvirae</taxon>
        <taxon>Uroviricota</taxon>
        <taxon>Caudoviricetes</taxon>
        <taxon>Drexlerviridae</taxon>
        <taxon>Webervirus</taxon>
        <taxon>Webervirus KL</taxon>
    </lineage>
</organism>
<keyword evidence="2" id="KW-1185">Reference proteome</keyword>
<proteinExistence type="predicted"/>
<sequence>MTAYASSVTISSTACAWLECFCKENAMIREIKSGKQVVATITQRHVVAFQFNIPGTNDMQSLDVPVWANTIAVDADGSIWAYESTAEDVCIPDYSRKAWVDCGPSENKMRSVGDMDCFPDWAKSKIDLRGLK</sequence>